<evidence type="ECO:0000313" key="3">
    <source>
        <dbReference type="Proteomes" id="UP000035740"/>
    </source>
</evidence>
<evidence type="ECO:0000256" key="1">
    <source>
        <dbReference type="SAM" id="MobiDB-lite"/>
    </source>
</evidence>
<accession>A0A0J8EG43</accession>
<feature type="compositionally biased region" description="Low complexity" evidence="1">
    <location>
        <begin position="1"/>
        <end position="22"/>
    </location>
</feature>
<evidence type="ECO:0000313" key="2">
    <source>
        <dbReference type="EMBL" id="KMT01951.1"/>
    </source>
</evidence>
<dbReference type="AlphaFoldDB" id="A0A0J8EG43"/>
<sequence>MTFSERSSASTTPTTATTLRTPNESSANERIFRIQILFEDLIFSFP</sequence>
<proteinExistence type="predicted"/>
<organism evidence="2 3">
    <name type="scientific">Beta vulgaris subsp. vulgaris</name>
    <name type="common">Beet</name>
    <dbReference type="NCBI Taxonomy" id="3555"/>
    <lineage>
        <taxon>Eukaryota</taxon>
        <taxon>Viridiplantae</taxon>
        <taxon>Streptophyta</taxon>
        <taxon>Embryophyta</taxon>
        <taxon>Tracheophyta</taxon>
        <taxon>Spermatophyta</taxon>
        <taxon>Magnoliopsida</taxon>
        <taxon>eudicotyledons</taxon>
        <taxon>Gunneridae</taxon>
        <taxon>Pentapetalae</taxon>
        <taxon>Caryophyllales</taxon>
        <taxon>Chenopodiaceae</taxon>
        <taxon>Betoideae</taxon>
        <taxon>Beta</taxon>
    </lineage>
</organism>
<protein>
    <submittedName>
        <fullName evidence="2">Uncharacterized protein</fullName>
    </submittedName>
</protein>
<dbReference type="EMBL" id="KQ090190">
    <property type="protein sequence ID" value="KMT01951.1"/>
    <property type="molecule type" value="Genomic_DNA"/>
</dbReference>
<gene>
    <name evidence="2" type="ORF">BVRB_9g208990</name>
</gene>
<reference evidence="2 3" key="1">
    <citation type="journal article" date="2014" name="Nature">
        <title>The genome of the recently domesticated crop plant sugar beet (Beta vulgaris).</title>
        <authorList>
            <person name="Dohm J.C."/>
            <person name="Minoche A.E."/>
            <person name="Holtgrawe D."/>
            <person name="Capella-Gutierrez S."/>
            <person name="Zakrzewski F."/>
            <person name="Tafer H."/>
            <person name="Rupp O."/>
            <person name="Sorensen T.R."/>
            <person name="Stracke R."/>
            <person name="Reinhardt R."/>
            <person name="Goesmann A."/>
            <person name="Kraft T."/>
            <person name="Schulz B."/>
            <person name="Stadler P.F."/>
            <person name="Schmidt T."/>
            <person name="Gabaldon T."/>
            <person name="Lehrach H."/>
            <person name="Weisshaar B."/>
            <person name="Himmelbauer H."/>
        </authorList>
    </citation>
    <scope>NUCLEOTIDE SEQUENCE [LARGE SCALE GENOMIC DNA]</scope>
    <source>
        <tissue evidence="2">Taproot</tissue>
    </source>
</reference>
<dbReference type="Proteomes" id="UP000035740">
    <property type="component" value="Chromosome 9"/>
</dbReference>
<keyword evidence="3" id="KW-1185">Reference proteome</keyword>
<feature type="region of interest" description="Disordered" evidence="1">
    <location>
        <begin position="1"/>
        <end position="25"/>
    </location>
</feature>
<dbReference type="Gramene" id="KMT01951">
    <property type="protein sequence ID" value="KMT01951"/>
    <property type="gene ID" value="BVRB_9g208990"/>
</dbReference>
<name>A0A0J8EG43_BETVV</name>